<evidence type="ECO:0000256" key="4">
    <source>
        <dbReference type="SAM" id="SignalP"/>
    </source>
</evidence>
<evidence type="ECO:0000313" key="5">
    <source>
        <dbReference type="EMBL" id="KAI9554619.1"/>
    </source>
</evidence>
<dbReference type="InterPro" id="IPR052286">
    <property type="entry name" value="Wnt_signaling_inhibitor"/>
</dbReference>
<keyword evidence="2 4" id="KW-0732">Signal</keyword>
<proteinExistence type="predicted"/>
<keyword evidence="6" id="KW-1185">Reference proteome</keyword>
<dbReference type="PANTHER" id="PTHR24364:SF18">
    <property type="entry name" value="LP06937P"/>
    <property type="match status" value="1"/>
</dbReference>
<dbReference type="GO" id="GO:0016020">
    <property type="term" value="C:membrane"/>
    <property type="evidence" value="ECO:0007669"/>
    <property type="project" value="TreeGrafter"/>
</dbReference>
<sequence>MKTAAILFFIWCLSLADVTLASGRNIEWWASDKSQKADRNPCVEDYSPCNCNDSPSYGLEITCEGVDVLAIRDIFSRTTTNDLFSFQLTVPSPAEGNVVSIPADLLNGKRAGNILLNCPFPDWQLTIDADAFRPSSDLTFFFFTAGCDLNLLDFASFLDGFLSLTTIFISQSSNVQGIQNLPALPNLDQLIVTYTTGLEKVTDFSRLGNVQLRRLLLNGNQLSDQMADNILNAMASSSSAASSLEMLWLASNQLTRVPAQLTSFSRLIQLDLSNNSFPVLSSGSFSFNAPVDYLYLESNTINSIEPGAFQGDFTRGRIYLRFNSLSRFEEAVFRPLLEQMISATNNGGLVNLESNPLECGDCHLAWLIRDSPGLLNAVESAVCSDGTALSALNPSIFADCP</sequence>
<gene>
    <name evidence="5" type="ORF">GHT06_019892</name>
</gene>
<organism evidence="5 6">
    <name type="scientific">Daphnia sinensis</name>
    <dbReference type="NCBI Taxonomy" id="1820382"/>
    <lineage>
        <taxon>Eukaryota</taxon>
        <taxon>Metazoa</taxon>
        <taxon>Ecdysozoa</taxon>
        <taxon>Arthropoda</taxon>
        <taxon>Crustacea</taxon>
        <taxon>Branchiopoda</taxon>
        <taxon>Diplostraca</taxon>
        <taxon>Cladocera</taxon>
        <taxon>Anomopoda</taxon>
        <taxon>Daphniidae</taxon>
        <taxon>Daphnia</taxon>
        <taxon>Daphnia similis group</taxon>
    </lineage>
</organism>
<dbReference type="AlphaFoldDB" id="A0AAD5KLE5"/>
<dbReference type="Gene3D" id="3.80.10.10">
    <property type="entry name" value="Ribonuclease Inhibitor"/>
    <property type="match status" value="1"/>
</dbReference>
<comment type="caution">
    <text evidence="5">The sequence shown here is derived from an EMBL/GenBank/DDBJ whole genome shotgun (WGS) entry which is preliminary data.</text>
</comment>
<evidence type="ECO:0000256" key="1">
    <source>
        <dbReference type="ARBA" id="ARBA00022614"/>
    </source>
</evidence>
<dbReference type="InterPro" id="IPR001611">
    <property type="entry name" value="Leu-rich_rpt"/>
</dbReference>
<dbReference type="SUPFAM" id="SSF52058">
    <property type="entry name" value="L domain-like"/>
    <property type="match status" value="1"/>
</dbReference>
<feature type="signal peptide" evidence="4">
    <location>
        <begin position="1"/>
        <end position="23"/>
    </location>
</feature>
<evidence type="ECO:0000256" key="3">
    <source>
        <dbReference type="ARBA" id="ARBA00022737"/>
    </source>
</evidence>
<feature type="chain" id="PRO_5042080442" description="Membrane glycoprotein lig-1" evidence="4">
    <location>
        <begin position="24"/>
        <end position="401"/>
    </location>
</feature>
<dbReference type="EMBL" id="WJBH02000008">
    <property type="protein sequence ID" value="KAI9554619.1"/>
    <property type="molecule type" value="Genomic_DNA"/>
</dbReference>
<accession>A0AAD5KLE5</accession>
<protein>
    <recommendedName>
        <fullName evidence="7">Membrane glycoprotein lig-1</fullName>
    </recommendedName>
</protein>
<keyword evidence="3" id="KW-0677">Repeat</keyword>
<dbReference type="Pfam" id="PF13855">
    <property type="entry name" value="LRR_8"/>
    <property type="match status" value="1"/>
</dbReference>
<keyword evidence="1" id="KW-0433">Leucine-rich repeat</keyword>
<dbReference type="Proteomes" id="UP000820818">
    <property type="component" value="Linkage Group LG8"/>
</dbReference>
<dbReference type="InterPro" id="IPR032675">
    <property type="entry name" value="LRR_dom_sf"/>
</dbReference>
<dbReference type="PANTHER" id="PTHR24364">
    <property type="entry name" value="LP06937P"/>
    <property type="match status" value="1"/>
</dbReference>
<evidence type="ECO:0000313" key="6">
    <source>
        <dbReference type="Proteomes" id="UP000820818"/>
    </source>
</evidence>
<reference evidence="5 6" key="1">
    <citation type="submission" date="2022-05" db="EMBL/GenBank/DDBJ databases">
        <title>A multi-omics perspective on studying reproductive biology in Daphnia sinensis.</title>
        <authorList>
            <person name="Jia J."/>
        </authorList>
    </citation>
    <scope>NUCLEOTIDE SEQUENCE [LARGE SCALE GENOMIC DNA]</scope>
    <source>
        <strain evidence="5 6">WSL</strain>
    </source>
</reference>
<evidence type="ECO:0000256" key="2">
    <source>
        <dbReference type="ARBA" id="ARBA00022729"/>
    </source>
</evidence>
<name>A0AAD5KLE5_9CRUS</name>
<evidence type="ECO:0008006" key="7">
    <source>
        <dbReference type="Google" id="ProtNLM"/>
    </source>
</evidence>